<protein>
    <submittedName>
        <fullName evidence="3">Long-chain-fatty-acid--CoA ligase</fullName>
        <ecNumber evidence="3">6.2.1.3</ecNumber>
    </submittedName>
</protein>
<dbReference type="PANTHER" id="PTHR43201:SF32">
    <property type="entry name" value="2-SUCCINYLBENZOATE--COA LIGASE, CHLOROPLASTIC_PEROXISOMAL"/>
    <property type="match status" value="1"/>
</dbReference>
<dbReference type="AlphaFoldDB" id="A0A645DHJ6"/>
<sequence>MARERLPHIASIGRPMPFVEIKVVDEAWNELPPGEIGEGVIRSPATMSGYYGQPGLTSSVLRADGWLRTGDIMRMDEQGYFYLLSRKKDMIKSGGENVFTQEVEQVIRLHPAVAECVVVGVADEIYGEAVLAAVQLRPDKRLTLEELQAHCRQYISSYKKPRYLTLVDRFDMDDAGKIRKAEFKARIQAARETQPTQEAIGALT</sequence>
<dbReference type="InterPro" id="IPR045851">
    <property type="entry name" value="AMP-bd_C_sf"/>
</dbReference>
<evidence type="ECO:0000313" key="3">
    <source>
        <dbReference type="EMBL" id="MPM88769.1"/>
    </source>
</evidence>
<dbReference type="Gene3D" id="3.40.50.12780">
    <property type="entry name" value="N-terminal domain of ligase-like"/>
    <property type="match status" value="1"/>
</dbReference>
<dbReference type="EMBL" id="VSSQ01036321">
    <property type="protein sequence ID" value="MPM88769.1"/>
    <property type="molecule type" value="Genomic_DNA"/>
</dbReference>
<dbReference type="InterPro" id="IPR042099">
    <property type="entry name" value="ANL_N_sf"/>
</dbReference>
<dbReference type="EC" id="6.2.1.3" evidence="3"/>
<dbReference type="Pfam" id="PF13193">
    <property type="entry name" value="AMP-binding_C"/>
    <property type="match status" value="1"/>
</dbReference>
<organism evidence="3">
    <name type="scientific">bioreactor metagenome</name>
    <dbReference type="NCBI Taxonomy" id="1076179"/>
    <lineage>
        <taxon>unclassified sequences</taxon>
        <taxon>metagenomes</taxon>
        <taxon>ecological metagenomes</taxon>
    </lineage>
</organism>
<evidence type="ECO:0000259" key="1">
    <source>
        <dbReference type="Pfam" id="PF00501"/>
    </source>
</evidence>
<dbReference type="SUPFAM" id="SSF56801">
    <property type="entry name" value="Acetyl-CoA synthetase-like"/>
    <property type="match status" value="1"/>
</dbReference>
<dbReference type="InterPro" id="IPR000873">
    <property type="entry name" value="AMP-dep_synth/lig_dom"/>
</dbReference>
<proteinExistence type="predicted"/>
<feature type="domain" description="AMP-binding enzyme C-terminal" evidence="2">
    <location>
        <begin position="102"/>
        <end position="177"/>
    </location>
</feature>
<dbReference type="Pfam" id="PF00501">
    <property type="entry name" value="AMP-binding"/>
    <property type="match status" value="1"/>
</dbReference>
<reference evidence="3" key="1">
    <citation type="submission" date="2019-08" db="EMBL/GenBank/DDBJ databases">
        <authorList>
            <person name="Kucharzyk K."/>
            <person name="Murdoch R.W."/>
            <person name="Higgins S."/>
            <person name="Loffler F."/>
        </authorList>
    </citation>
    <scope>NUCLEOTIDE SEQUENCE</scope>
</reference>
<feature type="domain" description="AMP-dependent synthetase/ligase" evidence="1">
    <location>
        <begin position="8"/>
        <end position="51"/>
    </location>
</feature>
<dbReference type="InterPro" id="IPR025110">
    <property type="entry name" value="AMP-bd_C"/>
</dbReference>
<dbReference type="CDD" id="cd04433">
    <property type="entry name" value="AFD_class_I"/>
    <property type="match status" value="1"/>
</dbReference>
<dbReference type="GO" id="GO:0031956">
    <property type="term" value="F:medium-chain fatty acid-CoA ligase activity"/>
    <property type="evidence" value="ECO:0007669"/>
    <property type="project" value="TreeGrafter"/>
</dbReference>
<evidence type="ECO:0000259" key="2">
    <source>
        <dbReference type="Pfam" id="PF13193"/>
    </source>
</evidence>
<accession>A0A645DHJ6</accession>
<keyword evidence="3" id="KW-0436">Ligase</keyword>
<gene>
    <name evidence="3" type="primary">lcfB_39</name>
    <name evidence="3" type="ORF">SDC9_135873</name>
</gene>
<dbReference type="GO" id="GO:0004467">
    <property type="term" value="F:long-chain fatty acid-CoA ligase activity"/>
    <property type="evidence" value="ECO:0007669"/>
    <property type="project" value="UniProtKB-EC"/>
</dbReference>
<dbReference type="PANTHER" id="PTHR43201">
    <property type="entry name" value="ACYL-COA SYNTHETASE"/>
    <property type="match status" value="1"/>
</dbReference>
<name>A0A645DHJ6_9ZZZZ</name>
<comment type="caution">
    <text evidence="3">The sequence shown here is derived from an EMBL/GenBank/DDBJ whole genome shotgun (WGS) entry which is preliminary data.</text>
</comment>
<dbReference type="Gene3D" id="3.30.300.30">
    <property type="match status" value="1"/>
</dbReference>